<protein>
    <submittedName>
        <fullName evidence="1">Uncharacterized protein</fullName>
    </submittedName>
</protein>
<proteinExistence type="predicted"/>
<reference evidence="1 2" key="1">
    <citation type="journal article" date="2022" name="Plant J.">
        <title>Chromosome-level genome of Camellia lanceoleosa provides a valuable resource for understanding genome evolution and self-incompatibility.</title>
        <authorList>
            <person name="Gong W."/>
            <person name="Xiao S."/>
            <person name="Wang L."/>
            <person name="Liao Z."/>
            <person name="Chang Y."/>
            <person name="Mo W."/>
            <person name="Hu G."/>
            <person name="Li W."/>
            <person name="Zhao G."/>
            <person name="Zhu H."/>
            <person name="Hu X."/>
            <person name="Ji K."/>
            <person name="Xiang X."/>
            <person name="Song Q."/>
            <person name="Yuan D."/>
            <person name="Jin S."/>
            <person name="Zhang L."/>
        </authorList>
    </citation>
    <scope>NUCLEOTIDE SEQUENCE [LARGE SCALE GENOMIC DNA]</scope>
    <source>
        <strain evidence="1">SQ_2022a</strain>
    </source>
</reference>
<name>A0ACC0GVN8_9ERIC</name>
<dbReference type="Proteomes" id="UP001060215">
    <property type="component" value="Chromosome 9"/>
</dbReference>
<accession>A0ACC0GVN8</accession>
<evidence type="ECO:0000313" key="1">
    <source>
        <dbReference type="EMBL" id="KAI8003581.1"/>
    </source>
</evidence>
<feature type="non-terminal residue" evidence="1">
    <location>
        <position position="95"/>
    </location>
</feature>
<gene>
    <name evidence="1" type="ORF">LOK49_LG08G00259</name>
</gene>
<evidence type="ECO:0000313" key="2">
    <source>
        <dbReference type="Proteomes" id="UP001060215"/>
    </source>
</evidence>
<comment type="caution">
    <text evidence="1">The sequence shown here is derived from an EMBL/GenBank/DDBJ whole genome shotgun (WGS) entry which is preliminary data.</text>
</comment>
<dbReference type="EMBL" id="CM045766">
    <property type="protein sequence ID" value="KAI8003581.1"/>
    <property type="molecule type" value="Genomic_DNA"/>
</dbReference>
<organism evidence="1 2">
    <name type="scientific">Camellia lanceoleosa</name>
    <dbReference type="NCBI Taxonomy" id="1840588"/>
    <lineage>
        <taxon>Eukaryota</taxon>
        <taxon>Viridiplantae</taxon>
        <taxon>Streptophyta</taxon>
        <taxon>Embryophyta</taxon>
        <taxon>Tracheophyta</taxon>
        <taxon>Spermatophyta</taxon>
        <taxon>Magnoliopsida</taxon>
        <taxon>eudicotyledons</taxon>
        <taxon>Gunneridae</taxon>
        <taxon>Pentapetalae</taxon>
        <taxon>asterids</taxon>
        <taxon>Ericales</taxon>
        <taxon>Theaceae</taxon>
        <taxon>Camellia</taxon>
    </lineage>
</organism>
<keyword evidence="2" id="KW-1185">Reference proteome</keyword>
<sequence>MGRRITSLSIKSCTSWLRRKQLSAKKSSHPIEDYVVSEFKQVKKHEPILFVIFDGHLSHDIPDYLRSRLFVNILNEPDLWTEIEDNLCTYVEVKK</sequence>